<accession>A0A9P6UUA9</accession>
<dbReference type="AlphaFoldDB" id="A0A9P6UUA9"/>
<proteinExistence type="predicted"/>
<comment type="caution">
    <text evidence="2">The sequence shown here is derived from an EMBL/GenBank/DDBJ whole genome shotgun (WGS) entry which is preliminary data.</text>
</comment>
<feature type="compositionally biased region" description="Basic and acidic residues" evidence="1">
    <location>
        <begin position="401"/>
        <end position="411"/>
    </location>
</feature>
<feature type="compositionally biased region" description="Basic and acidic residues" evidence="1">
    <location>
        <begin position="54"/>
        <end position="68"/>
    </location>
</feature>
<organism evidence="2 3">
    <name type="scientific">Dissophora globulifera</name>
    <dbReference type="NCBI Taxonomy" id="979702"/>
    <lineage>
        <taxon>Eukaryota</taxon>
        <taxon>Fungi</taxon>
        <taxon>Fungi incertae sedis</taxon>
        <taxon>Mucoromycota</taxon>
        <taxon>Mortierellomycotina</taxon>
        <taxon>Mortierellomycetes</taxon>
        <taxon>Mortierellales</taxon>
        <taxon>Mortierellaceae</taxon>
        <taxon>Dissophora</taxon>
    </lineage>
</organism>
<keyword evidence="3" id="KW-1185">Reference proteome</keyword>
<evidence type="ECO:0000256" key="1">
    <source>
        <dbReference type="SAM" id="MobiDB-lite"/>
    </source>
</evidence>
<dbReference type="OrthoDB" id="2447368at2759"/>
<gene>
    <name evidence="2" type="ORF">BGZ99_004078</name>
</gene>
<dbReference type="Proteomes" id="UP000738325">
    <property type="component" value="Unassembled WGS sequence"/>
</dbReference>
<name>A0A9P6UUA9_9FUNG</name>
<protein>
    <submittedName>
        <fullName evidence="2">Uncharacterized protein</fullName>
    </submittedName>
</protein>
<sequence length="411" mass="44784">MGTLINFISQHIHIPLHPAPRDRDADYLAQKQLHSQHDEPRSLFTDMSALNDQRERAKQQFPCEDKHSFNPHYQHNLISTSPSSTLPSLSSSPSSSPSSAYSSSSSQSSLSRATGVRSFTQDSHIHQHHYTYGGSTSNTNKQEYSYHRRHIRRQNLRSYTYQQQHEHYHDDWMFGITEDDDADHHGIRHPSAASTTSTAIQASSQFSFASSSSAVSSGATSTTGSLRSSLSRKSIGRSQYGSVMNMFHPNATPTASLAASKSATVTFSPVVVEHTIQASIATTTSSPVRLLPSISESSLSSLSSMDSSASRAIIAAPTAGLTAAITAVSSSRPTTVTTVTTSSVLPHQLQTLQLRSGADRLTATQSLMRISQCKKSDDGWCSQKAGQYTQRYANDSNPRGMKTDGRRACRL</sequence>
<evidence type="ECO:0000313" key="2">
    <source>
        <dbReference type="EMBL" id="KAG0321177.1"/>
    </source>
</evidence>
<dbReference type="EMBL" id="JAAAIP010000253">
    <property type="protein sequence ID" value="KAG0321177.1"/>
    <property type="molecule type" value="Genomic_DNA"/>
</dbReference>
<reference evidence="2" key="1">
    <citation type="journal article" date="2020" name="Fungal Divers.">
        <title>Resolving the Mortierellaceae phylogeny through synthesis of multi-gene phylogenetics and phylogenomics.</title>
        <authorList>
            <person name="Vandepol N."/>
            <person name="Liber J."/>
            <person name="Desiro A."/>
            <person name="Na H."/>
            <person name="Kennedy M."/>
            <person name="Barry K."/>
            <person name="Grigoriev I.V."/>
            <person name="Miller A.N."/>
            <person name="O'Donnell K."/>
            <person name="Stajich J.E."/>
            <person name="Bonito G."/>
        </authorList>
    </citation>
    <scope>NUCLEOTIDE SEQUENCE</scope>
    <source>
        <strain evidence="2">REB-010B</strain>
    </source>
</reference>
<feature type="compositionally biased region" description="Low complexity" evidence="1">
    <location>
        <begin position="79"/>
        <end position="111"/>
    </location>
</feature>
<evidence type="ECO:0000313" key="3">
    <source>
        <dbReference type="Proteomes" id="UP000738325"/>
    </source>
</evidence>
<feature type="region of interest" description="Disordered" evidence="1">
    <location>
        <begin position="54"/>
        <end position="118"/>
    </location>
</feature>
<feature type="region of interest" description="Disordered" evidence="1">
    <location>
        <begin position="392"/>
        <end position="411"/>
    </location>
</feature>